<evidence type="ECO:0000256" key="1">
    <source>
        <dbReference type="SAM" id="SignalP"/>
    </source>
</evidence>
<evidence type="ECO:0000313" key="3">
    <source>
        <dbReference type="Proteomes" id="UP000703269"/>
    </source>
</evidence>
<keyword evidence="3" id="KW-1185">Reference proteome</keyword>
<protein>
    <submittedName>
        <fullName evidence="2">Uncharacterized protein</fullName>
    </submittedName>
</protein>
<proteinExistence type="predicted"/>
<dbReference type="Proteomes" id="UP000703269">
    <property type="component" value="Unassembled WGS sequence"/>
</dbReference>
<feature type="chain" id="PRO_5040131065" evidence="1">
    <location>
        <begin position="18"/>
        <end position="143"/>
    </location>
</feature>
<feature type="signal peptide" evidence="1">
    <location>
        <begin position="1"/>
        <end position="17"/>
    </location>
</feature>
<evidence type="ECO:0000313" key="2">
    <source>
        <dbReference type="EMBL" id="GJE90452.1"/>
    </source>
</evidence>
<organism evidence="2 3">
    <name type="scientific">Phanerochaete sordida</name>
    <dbReference type="NCBI Taxonomy" id="48140"/>
    <lineage>
        <taxon>Eukaryota</taxon>
        <taxon>Fungi</taxon>
        <taxon>Dikarya</taxon>
        <taxon>Basidiomycota</taxon>
        <taxon>Agaricomycotina</taxon>
        <taxon>Agaricomycetes</taxon>
        <taxon>Polyporales</taxon>
        <taxon>Phanerochaetaceae</taxon>
        <taxon>Phanerochaete</taxon>
    </lineage>
</organism>
<dbReference type="AlphaFoldDB" id="A0A9P3G9C1"/>
<gene>
    <name evidence="2" type="ORF">PsYK624_065880</name>
</gene>
<name>A0A9P3G9C1_9APHY</name>
<comment type="caution">
    <text evidence="2">The sequence shown here is derived from an EMBL/GenBank/DDBJ whole genome shotgun (WGS) entry which is preliminary data.</text>
</comment>
<dbReference type="OrthoDB" id="2804213at2759"/>
<sequence length="143" mass="15848">MAVLSLVLALVLLKTYCQWRDAARANIHISASTCMLRDGVLFFIACLAIGVLKSALPSDPYEFDSILSMLLPLVLISRFILNLRSLGDAPPDLSLPSGAQQTSHFSAVRFHLPRGRSLVGNIGEDISFWEDDSDQEYEETTEY</sequence>
<keyword evidence="1" id="KW-0732">Signal</keyword>
<reference evidence="2 3" key="1">
    <citation type="submission" date="2021-08" db="EMBL/GenBank/DDBJ databases">
        <title>Draft Genome Sequence of Phanerochaete sordida strain YK-624.</title>
        <authorList>
            <person name="Mori T."/>
            <person name="Dohra H."/>
            <person name="Suzuki T."/>
            <person name="Kawagishi H."/>
            <person name="Hirai H."/>
        </authorList>
    </citation>
    <scope>NUCLEOTIDE SEQUENCE [LARGE SCALE GENOMIC DNA]</scope>
    <source>
        <strain evidence="2 3">YK-624</strain>
    </source>
</reference>
<dbReference type="EMBL" id="BPQB01000016">
    <property type="protein sequence ID" value="GJE90452.1"/>
    <property type="molecule type" value="Genomic_DNA"/>
</dbReference>
<accession>A0A9P3G9C1</accession>